<keyword evidence="2" id="KW-1185">Reference proteome</keyword>
<dbReference type="SUPFAM" id="SSF56112">
    <property type="entry name" value="Protein kinase-like (PK-like)"/>
    <property type="match status" value="1"/>
</dbReference>
<dbReference type="GO" id="GO:0004672">
    <property type="term" value="F:protein kinase activity"/>
    <property type="evidence" value="ECO:0007669"/>
    <property type="project" value="InterPro"/>
</dbReference>
<dbReference type="PROSITE" id="PS00109">
    <property type="entry name" value="PROTEIN_KINASE_TYR"/>
    <property type="match status" value="1"/>
</dbReference>
<evidence type="ECO:0000313" key="1">
    <source>
        <dbReference type="EMBL" id="KAJ7768116.1"/>
    </source>
</evidence>
<proteinExistence type="predicted"/>
<sequence>MGIGYLVVSIYCNAYATKYANSTFNSHRNPDEKEHNTPRLARVVHSPEWLNIGIDSLTSRFAKPYPQRHRQKLTTNLTANHYKPEPPEADERWTDRFHLRHILEPAAVIAASMLEEDVKTGFAPSQNDTVGDLMVTFTSESRCAFTAESKRGLVFMAHLAAFLALADVLCFPWPNRNAQPTEAVKMWIQIWAQMVEYDTLYAKLFSPLGTVYIYRTPGTSILQHSRVYYNMDDEVLRSTALILLAHKQPAAPLVTRVLGAIVGQPVVQSIFSWFMEAVIRVTLIAGTVYGSRGIGAQTSNGYTVFHPVGNETIFLAFFSILLGSVFTDEEKARKETAVLKLCLDHPELHAPEFRGLYSSSHSFGIVMSYAGTAIKDIFSAPEAQKAQLVSMFKMLHGNGIHHHDVRNENVMVNHHGVLTLVDFDRAVILDGKCSSYCPDLETIVVLEKSMGNAQGYEACYL</sequence>
<comment type="caution">
    <text evidence="1">The sequence shown here is derived from an EMBL/GenBank/DDBJ whole genome shotgun (WGS) entry which is preliminary data.</text>
</comment>
<gene>
    <name evidence="1" type="ORF">DFH07DRAFT_1008735</name>
</gene>
<evidence type="ECO:0000313" key="2">
    <source>
        <dbReference type="Proteomes" id="UP001215280"/>
    </source>
</evidence>
<reference evidence="1" key="1">
    <citation type="submission" date="2023-03" db="EMBL/GenBank/DDBJ databases">
        <title>Massive genome expansion in bonnet fungi (Mycena s.s.) driven by repeated elements and novel gene families across ecological guilds.</title>
        <authorList>
            <consortium name="Lawrence Berkeley National Laboratory"/>
            <person name="Harder C.B."/>
            <person name="Miyauchi S."/>
            <person name="Viragh M."/>
            <person name="Kuo A."/>
            <person name="Thoen E."/>
            <person name="Andreopoulos B."/>
            <person name="Lu D."/>
            <person name="Skrede I."/>
            <person name="Drula E."/>
            <person name="Henrissat B."/>
            <person name="Morin E."/>
            <person name="Kohler A."/>
            <person name="Barry K."/>
            <person name="LaButti K."/>
            <person name="Morin E."/>
            <person name="Salamov A."/>
            <person name="Lipzen A."/>
            <person name="Mereny Z."/>
            <person name="Hegedus B."/>
            <person name="Baldrian P."/>
            <person name="Stursova M."/>
            <person name="Weitz H."/>
            <person name="Taylor A."/>
            <person name="Grigoriev I.V."/>
            <person name="Nagy L.G."/>
            <person name="Martin F."/>
            <person name="Kauserud H."/>
        </authorList>
    </citation>
    <scope>NUCLEOTIDE SEQUENCE</scope>
    <source>
        <strain evidence="1">CBHHK188m</strain>
    </source>
</reference>
<accession>A0AAD7NNF7</accession>
<evidence type="ECO:0008006" key="3">
    <source>
        <dbReference type="Google" id="ProtNLM"/>
    </source>
</evidence>
<dbReference type="EMBL" id="JARJLG010000028">
    <property type="protein sequence ID" value="KAJ7768116.1"/>
    <property type="molecule type" value="Genomic_DNA"/>
</dbReference>
<name>A0AAD7NNF7_9AGAR</name>
<dbReference type="InterPro" id="IPR008266">
    <property type="entry name" value="Tyr_kinase_AS"/>
</dbReference>
<dbReference type="Gene3D" id="1.10.510.10">
    <property type="entry name" value="Transferase(Phosphotransferase) domain 1"/>
    <property type="match status" value="1"/>
</dbReference>
<dbReference type="InterPro" id="IPR011009">
    <property type="entry name" value="Kinase-like_dom_sf"/>
</dbReference>
<dbReference type="AlphaFoldDB" id="A0AAD7NNF7"/>
<organism evidence="1 2">
    <name type="scientific">Mycena maculata</name>
    <dbReference type="NCBI Taxonomy" id="230809"/>
    <lineage>
        <taxon>Eukaryota</taxon>
        <taxon>Fungi</taxon>
        <taxon>Dikarya</taxon>
        <taxon>Basidiomycota</taxon>
        <taxon>Agaricomycotina</taxon>
        <taxon>Agaricomycetes</taxon>
        <taxon>Agaricomycetidae</taxon>
        <taxon>Agaricales</taxon>
        <taxon>Marasmiineae</taxon>
        <taxon>Mycenaceae</taxon>
        <taxon>Mycena</taxon>
    </lineage>
</organism>
<dbReference type="Proteomes" id="UP001215280">
    <property type="component" value="Unassembled WGS sequence"/>
</dbReference>
<protein>
    <recommendedName>
        <fullName evidence="3">Non-specific serine/threonine protein kinase</fullName>
    </recommendedName>
</protein>